<dbReference type="Proteomes" id="UP001139028">
    <property type="component" value="Unassembled WGS sequence"/>
</dbReference>
<proteinExistence type="predicted"/>
<keyword evidence="3" id="KW-1185">Reference proteome</keyword>
<protein>
    <submittedName>
        <fullName evidence="2">Uncharacterized protein</fullName>
    </submittedName>
</protein>
<dbReference type="EMBL" id="JALBWM010000011">
    <property type="protein sequence ID" value="MCO1333591.1"/>
    <property type="molecule type" value="Genomic_DNA"/>
</dbReference>
<comment type="caution">
    <text evidence="2">The sequence shown here is derived from an EMBL/GenBank/DDBJ whole genome shotgun (WGS) entry which is preliminary data.</text>
</comment>
<evidence type="ECO:0000313" key="2">
    <source>
        <dbReference type="EMBL" id="MCO1333591.1"/>
    </source>
</evidence>
<name>A0A9X2EQ79_9GAMM</name>
<sequence length="45" mass="4954">MAKKRFRSPEDVHATDPDTMALTTAAEQPAMRSNTALTLSMLHPL</sequence>
<feature type="compositionally biased region" description="Polar residues" evidence="1">
    <location>
        <begin position="21"/>
        <end position="30"/>
    </location>
</feature>
<feature type="compositionally biased region" description="Basic and acidic residues" evidence="1">
    <location>
        <begin position="7"/>
        <end position="16"/>
    </location>
</feature>
<reference evidence="2" key="1">
    <citation type="journal article" date="2022" name="Arch. Microbiol.">
        <title>Microbulbifer okhotskensis sp. nov., isolated from a deep bottom sediment of the Okhotsk Sea.</title>
        <authorList>
            <person name="Romanenko L."/>
            <person name="Kurilenko V."/>
            <person name="Otstavnykh N."/>
            <person name="Velansky P."/>
            <person name="Isaeva M."/>
            <person name="Mikhailov V."/>
        </authorList>
    </citation>
    <scope>NUCLEOTIDE SEQUENCE</scope>
    <source>
        <strain evidence="2">OS29</strain>
    </source>
</reference>
<evidence type="ECO:0000313" key="3">
    <source>
        <dbReference type="Proteomes" id="UP001139028"/>
    </source>
</evidence>
<organism evidence="2 3">
    <name type="scientific">Microbulbifer okhotskensis</name>
    <dbReference type="NCBI Taxonomy" id="2926617"/>
    <lineage>
        <taxon>Bacteria</taxon>
        <taxon>Pseudomonadati</taxon>
        <taxon>Pseudomonadota</taxon>
        <taxon>Gammaproteobacteria</taxon>
        <taxon>Cellvibrionales</taxon>
        <taxon>Microbulbiferaceae</taxon>
        <taxon>Microbulbifer</taxon>
    </lineage>
</organism>
<gene>
    <name evidence="2" type="ORF">MO867_04475</name>
</gene>
<dbReference type="AlphaFoldDB" id="A0A9X2EQ79"/>
<evidence type="ECO:0000256" key="1">
    <source>
        <dbReference type="SAM" id="MobiDB-lite"/>
    </source>
</evidence>
<feature type="region of interest" description="Disordered" evidence="1">
    <location>
        <begin position="1"/>
        <end position="30"/>
    </location>
</feature>
<dbReference type="RefSeq" id="WP_252465011.1">
    <property type="nucleotide sequence ID" value="NZ_JALBWM010000011.1"/>
</dbReference>
<accession>A0A9X2EQ79</accession>